<dbReference type="KEGG" id="tpi:TREPR_2217"/>
<keyword evidence="2" id="KW-1185">Reference proteome</keyword>
<dbReference type="SUPFAM" id="SSF51556">
    <property type="entry name" value="Metallo-dependent hydrolases"/>
    <property type="match status" value="1"/>
</dbReference>
<dbReference type="OrthoDB" id="356365at2"/>
<dbReference type="EMBL" id="CP001843">
    <property type="protein sequence ID" value="AEF84112.1"/>
    <property type="molecule type" value="Genomic_DNA"/>
</dbReference>
<dbReference type="eggNOG" id="COG0084">
    <property type="taxonomic scope" value="Bacteria"/>
</dbReference>
<dbReference type="HOGENOM" id="CLU_1019195_0_0_12"/>
<dbReference type="PANTHER" id="PTHR46124">
    <property type="entry name" value="D-AMINOACYL-TRNA DEACYLASE"/>
    <property type="match status" value="1"/>
</dbReference>
<gene>
    <name evidence="1" type="ordered locus">TREPR_2217</name>
</gene>
<protein>
    <submittedName>
        <fullName evidence="1">Hydrolase, TatD family</fullName>
    </submittedName>
</protein>
<dbReference type="PANTHER" id="PTHR46124:SF2">
    <property type="entry name" value="D-AMINOACYL-TRNA DEACYLASE"/>
    <property type="match status" value="1"/>
</dbReference>
<proteinExistence type="predicted"/>
<name>F5YII6_TREPZ</name>
<accession>F5YII6</accession>
<dbReference type="Proteomes" id="UP000009223">
    <property type="component" value="Chromosome"/>
</dbReference>
<dbReference type="STRING" id="545694.TREPR_2217"/>
<reference evidence="2" key="1">
    <citation type="submission" date="2009-12" db="EMBL/GenBank/DDBJ databases">
        <title>Complete sequence of Treponema primitia strain ZAS-2.</title>
        <authorList>
            <person name="Tetu S.G."/>
            <person name="Matson E."/>
            <person name="Ren Q."/>
            <person name="Seshadri R."/>
            <person name="Elbourne L."/>
            <person name="Hassan K.A."/>
            <person name="Durkin A."/>
            <person name="Radune D."/>
            <person name="Mohamoud Y."/>
            <person name="Shay R."/>
            <person name="Jin S."/>
            <person name="Zhang X."/>
            <person name="Lucey K."/>
            <person name="Ballor N.R."/>
            <person name="Ottesen E."/>
            <person name="Rosenthal R."/>
            <person name="Allen A."/>
            <person name="Leadbetter J.R."/>
            <person name="Paulsen I.T."/>
        </authorList>
    </citation>
    <scope>NUCLEOTIDE SEQUENCE [LARGE SCALE GENOMIC DNA]</scope>
    <source>
        <strain evidence="2">ATCC BAA-887 / DSM 12427 / ZAS-2</strain>
    </source>
</reference>
<evidence type="ECO:0000313" key="1">
    <source>
        <dbReference type="EMBL" id="AEF84112.1"/>
    </source>
</evidence>
<dbReference type="InterPro" id="IPR032466">
    <property type="entry name" value="Metal_Hydrolase"/>
</dbReference>
<evidence type="ECO:0000313" key="2">
    <source>
        <dbReference type="Proteomes" id="UP000009223"/>
    </source>
</evidence>
<dbReference type="AlphaFoldDB" id="F5YII6"/>
<dbReference type="Gene3D" id="3.20.20.140">
    <property type="entry name" value="Metal-dependent hydrolases"/>
    <property type="match status" value="1"/>
</dbReference>
<dbReference type="GO" id="GO:0016788">
    <property type="term" value="F:hydrolase activity, acting on ester bonds"/>
    <property type="evidence" value="ECO:0007669"/>
    <property type="project" value="InterPro"/>
</dbReference>
<organism evidence="1 2">
    <name type="scientific">Treponema primitia (strain ATCC BAA-887 / DSM 12427 / ZAS-2)</name>
    <dbReference type="NCBI Taxonomy" id="545694"/>
    <lineage>
        <taxon>Bacteria</taxon>
        <taxon>Pseudomonadati</taxon>
        <taxon>Spirochaetota</taxon>
        <taxon>Spirochaetia</taxon>
        <taxon>Spirochaetales</taxon>
        <taxon>Treponemataceae</taxon>
        <taxon>Treponema</taxon>
    </lineage>
</organism>
<keyword evidence="1" id="KW-0378">Hydrolase</keyword>
<dbReference type="Pfam" id="PF01026">
    <property type="entry name" value="TatD_DNase"/>
    <property type="match status" value="1"/>
</dbReference>
<dbReference type="RefSeq" id="WP_015707973.1">
    <property type="nucleotide sequence ID" value="NC_015578.1"/>
</dbReference>
<sequence length="282" mass="30462">MASDAHAHPYNLLERFPGAEEERRSLGVACAASAWNGEQFAYHRELARSARKAGAAPMALCFALHPQLPAAVSAGDIPEIPAGAEDGPAWAPLLDLLETLAEEGALNAVGETGFDLYDARFRATEAVQDELFALHLETALRYALPLVIHVRRAMHKIFAHTGSLKKLPAVVFHSWSGTAGEGAALLRRGVNAYFSFGASIVKNHKEAIRSCAALPLDHLLLETDAPYQPLRGREFSRWADLSVILKGAAQIRHEAGVSGSEPAELEAETDHNFNGVFFPQAI</sequence>
<reference evidence="1 2" key="2">
    <citation type="journal article" date="2011" name="ISME J.">
        <title>RNA-seq reveals cooperative metabolic interactions between two termite-gut spirochete species in co-culture.</title>
        <authorList>
            <person name="Rosenthal A.Z."/>
            <person name="Matson E.G."/>
            <person name="Eldar A."/>
            <person name="Leadbetter J.R."/>
        </authorList>
    </citation>
    <scope>NUCLEOTIDE SEQUENCE [LARGE SCALE GENOMIC DNA]</scope>
    <source>
        <strain evidence="2">ATCC BAA-887 / DSM 12427 / ZAS-2</strain>
    </source>
</reference>
<dbReference type="InterPro" id="IPR001130">
    <property type="entry name" value="TatD-like"/>
</dbReference>